<accession>A0ABZ0CM57</accession>
<sequence length="1283" mass="125724">MRTPSFKRSPLALCALLALGAVPAQAQVAANTLPVLRPGGAVVNATVGTPAGNTLAITQTQSASNRGLIEWSSFSIGSAARVTIAQPNAQSLLVNRVTGPSPSASEIHGALSANGRVMLINPAGVIFGSSAQVSAGSLVASALDLDSSMSANNYASLVGGDDIALSGGAGAITVQTANDPRQPQIQVTEGGSIVLLSQSQIEHHGVISAPRGEVNMSNGSAALLRSVGTSGFVRVLQVTPSEPSSSSLTTGLGSQTLAAGGRIVIGGQPREEGDARVDNLNIAGVLSTASDTGNGGSIHIDAGGGGSLNLNDASVDASSSSASGGQVTLLGRQITLQRGEQPTGPEVLADGATGGGRIEIGDARTRALLVNDTVLLSADATRNGNGGQIALRAMYNDASATSPTPRIHFGVTEVYGTLRARGGTEGGNGGQIETSGMAVTTALANSGGVYKRGTIDARARAAGGTAGAWTLDPYDVTISNAAPQDVAGSFEPIGPGANVQASDIVAALDAGTSVVISTDAGGAGSQAGNISIAPGTNITRTAGTGATTLTLRANNNVSIDGTIIGSSGAGPVNLNLFADLDGNGTGGVSITNSSLSTGGGSVTASGGLDPATGYARGDASNAAINIATTDIDTSNLQTGTAGDIVLRGRASTTPGAPAAVRLAGNFTFGNLTIDGRASHGTAVLLNGANLNATGAGNIDIRGIATRTDTLTASLAGIEADGTRIVIHNGTATLAGRGDDAAFGPAGAVGLRIGDLEIVGAGSTPGTVKLVGQSTGGSIAPGIQMVGSATTGLVVDDGDGGAANLNLVIGALSDVRASSLELGVAGVPPQVDVSGTVNIRPLGVSGTTGDLVEQPTVGITVIPRGANAGAGTMTVLSDMLAAGGGIAAAGGVVIGSRSHTGAIVLDTNAFGAAAPAARLTLQNEGAGSLGITVRGGNTFGSLGLLSAGNIGQVGSFTTGDLVIRGGAASTVTLDSAANQINGVLAFDPPASLTVRTAGDLTVDAATAAAYDAASATPFAPLAITTSLGGNTAVLQAGGNILINRPITMTGTATPRLDIVSPGTVTFATGAALSAPGGQWRVWAPTVVNPTVAGSFNNLYGCVYGDTTTCSISGIALPTTGNGLMRATQPTITVAANPTTGVIGAPLPPLGYTVTGLVNGDTAAGSLSGSLSATPSGTNTYAIGQGTLASPLGYNIVFTPSVLTLRQAELTRHMLMDAFHAENSSDVYGRNLDQPYVCTAASVMRGGLAEGADADKLASEWGKVRNQPQLSGCLNVSDGGSCSAF</sequence>
<organism evidence="3 4">
    <name type="scientific">Piscinibacter gummiphilus</name>
    <dbReference type="NCBI Taxonomy" id="946333"/>
    <lineage>
        <taxon>Bacteria</taxon>
        <taxon>Pseudomonadati</taxon>
        <taxon>Pseudomonadota</taxon>
        <taxon>Betaproteobacteria</taxon>
        <taxon>Burkholderiales</taxon>
        <taxon>Sphaerotilaceae</taxon>
        <taxon>Piscinibacter</taxon>
    </lineage>
</organism>
<dbReference type="InterPro" id="IPR011050">
    <property type="entry name" value="Pectin_lyase_fold/virulence"/>
</dbReference>
<dbReference type="InterPro" id="IPR041286">
    <property type="entry name" value="MBG_2"/>
</dbReference>
<gene>
    <name evidence="3" type="ORF">RXV79_14140</name>
</gene>
<evidence type="ECO:0000313" key="3">
    <source>
        <dbReference type="EMBL" id="WOB06063.1"/>
    </source>
</evidence>
<dbReference type="InterPro" id="IPR050909">
    <property type="entry name" value="Bact_Autotransporter_VF"/>
</dbReference>
<dbReference type="SUPFAM" id="SSF51126">
    <property type="entry name" value="Pectin lyase-like"/>
    <property type="match status" value="1"/>
</dbReference>
<feature type="domain" description="Filamentous haemagglutinin FhaB/tRNA nuclease CdiA-like TPS" evidence="2">
    <location>
        <begin position="30"/>
        <end position="149"/>
    </location>
</feature>
<name>A0ABZ0CM57_9BURK</name>
<dbReference type="RefSeq" id="WP_316698320.1">
    <property type="nucleotide sequence ID" value="NZ_CP136336.1"/>
</dbReference>
<dbReference type="InterPro" id="IPR012334">
    <property type="entry name" value="Pectin_lyas_fold"/>
</dbReference>
<dbReference type="Gene3D" id="2.160.20.10">
    <property type="entry name" value="Single-stranded right-handed beta-helix, Pectin lyase-like"/>
    <property type="match status" value="1"/>
</dbReference>
<feature type="chain" id="PRO_5046212691" evidence="1">
    <location>
        <begin position="27"/>
        <end position="1283"/>
    </location>
</feature>
<dbReference type="InterPro" id="IPR008638">
    <property type="entry name" value="FhaB/CdiA-like_TPS"/>
</dbReference>
<proteinExistence type="predicted"/>
<evidence type="ECO:0000256" key="1">
    <source>
        <dbReference type="SAM" id="SignalP"/>
    </source>
</evidence>
<keyword evidence="4" id="KW-1185">Reference proteome</keyword>
<protein>
    <submittedName>
        <fullName evidence="3">Filamentous hemagglutinin N-terminal domain-containing protein</fullName>
    </submittedName>
</protein>
<reference evidence="3 4" key="1">
    <citation type="submission" date="2023-10" db="EMBL/GenBank/DDBJ databases">
        <title>Bacteria for the degradation of biodegradable plastic PBAT(Polybutylene adipate terephthalate).</title>
        <authorList>
            <person name="Weon H.-Y."/>
            <person name="Yeon J."/>
        </authorList>
    </citation>
    <scope>NUCLEOTIDE SEQUENCE [LARGE SCALE GENOMIC DNA]</scope>
    <source>
        <strain evidence="3 4">SBD 7-3</strain>
    </source>
</reference>
<dbReference type="PANTHER" id="PTHR12338">
    <property type="entry name" value="AUTOTRANSPORTER"/>
    <property type="match status" value="1"/>
</dbReference>
<dbReference type="Proteomes" id="UP001303946">
    <property type="component" value="Chromosome"/>
</dbReference>
<dbReference type="NCBIfam" id="TIGR01901">
    <property type="entry name" value="adhes_NPXG"/>
    <property type="match status" value="1"/>
</dbReference>
<dbReference type="Pfam" id="PF18676">
    <property type="entry name" value="MBG_2"/>
    <property type="match status" value="1"/>
</dbReference>
<dbReference type="Pfam" id="PF05860">
    <property type="entry name" value="TPS"/>
    <property type="match status" value="1"/>
</dbReference>
<dbReference type="EMBL" id="CP136336">
    <property type="protein sequence ID" value="WOB06063.1"/>
    <property type="molecule type" value="Genomic_DNA"/>
</dbReference>
<keyword evidence="1" id="KW-0732">Signal</keyword>
<evidence type="ECO:0000313" key="4">
    <source>
        <dbReference type="Proteomes" id="UP001303946"/>
    </source>
</evidence>
<dbReference type="SMART" id="SM00912">
    <property type="entry name" value="Haemagg_act"/>
    <property type="match status" value="1"/>
</dbReference>
<evidence type="ECO:0000259" key="2">
    <source>
        <dbReference type="SMART" id="SM00912"/>
    </source>
</evidence>
<feature type="signal peptide" evidence="1">
    <location>
        <begin position="1"/>
        <end position="26"/>
    </location>
</feature>
<dbReference type="PANTHER" id="PTHR12338:SF5">
    <property type="entry name" value="ANTIGEN 43-RELATED"/>
    <property type="match status" value="1"/>
</dbReference>